<dbReference type="OrthoDB" id="684810at2759"/>
<dbReference type="GO" id="GO:0005524">
    <property type="term" value="F:ATP binding"/>
    <property type="evidence" value="ECO:0007669"/>
    <property type="project" value="InterPro"/>
</dbReference>
<protein>
    <submittedName>
        <fullName evidence="2">Jacalin-like lectin domain-containing protein</fullName>
    </submittedName>
</protein>
<dbReference type="PANTHER" id="PTHR27003:SF359">
    <property type="entry name" value="SERINE_THREONINE-PROTEIN KINASE UNC-51-RELATED"/>
    <property type="match status" value="1"/>
</dbReference>
<evidence type="ECO:0000313" key="2">
    <source>
        <dbReference type="EMBL" id="PWA47251.1"/>
    </source>
</evidence>
<keyword evidence="3" id="KW-1185">Reference proteome</keyword>
<dbReference type="GO" id="GO:0004714">
    <property type="term" value="F:transmembrane receptor protein tyrosine kinase activity"/>
    <property type="evidence" value="ECO:0007669"/>
    <property type="project" value="InterPro"/>
</dbReference>
<dbReference type="InterPro" id="IPR000719">
    <property type="entry name" value="Prot_kinase_dom"/>
</dbReference>
<dbReference type="GO" id="GO:0030246">
    <property type="term" value="F:carbohydrate binding"/>
    <property type="evidence" value="ECO:0007669"/>
    <property type="project" value="UniProtKB-KW"/>
</dbReference>
<dbReference type="Pfam" id="PF07714">
    <property type="entry name" value="PK_Tyr_Ser-Thr"/>
    <property type="match status" value="1"/>
</dbReference>
<dbReference type="STRING" id="35608.A0A2U1LE28"/>
<dbReference type="AlphaFoldDB" id="A0A2U1LE28"/>
<keyword evidence="2" id="KW-0430">Lectin</keyword>
<dbReference type="GO" id="GO:0009506">
    <property type="term" value="C:plasmodesma"/>
    <property type="evidence" value="ECO:0007669"/>
    <property type="project" value="TreeGrafter"/>
</dbReference>
<feature type="domain" description="Protein kinase" evidence="1">
    <location>
        <begin position="25"/>
        <end position="311"/>
    </location>
</feature>
<comment type="caution">
    <text evidence="2">The sequence shown here is derived from an EMBL/GenBank/DDBJ whole genome shotgun (WGS) entry which is preliminary data.</text>
</comment>
<dbReference type="InterPro" id="IPR045272">
    <property type="entry name" value="ANXUR1/2-like"/>
</dbReference>
<gene>
    <name evidence="2" type="ORF">CTI12_AA500990</name>
</gene>
<dbReference type="EMBL" id="PKPP01009896">
    <property type="protein sequence ID" value="PWA47251.1"/>
    <property type="molecule type" value="Genomic_DNA"/>
</dbReference>
<name>A0A2U1LE28_ARTAN</name>
<proteinExistence type="predicted"/>
<dbReference type="GO" id="GO:0005886">
    <property type="term" value="C:plasma membrane"/>
    <property type="evidence" value="ECO:0007669"/>
    <property type="project" value="TreeGrafter"/>
</dbReference>
<dbReference type="Proteomes" id="UP000245207">
    <property type="component" value="Unassembled WGS sequence"/>
</dbReference>
<reference evidence="2 3" key="1">
    <citation type="journal article" date="2018" name="Mol. Plant">
        <title>The genome of Artemisia annua provides insight into the evolution of Asteraceae family and artemisinin biosynthesis.</title>
        <authorList>
            <person name="Shen Q."/>
            <person name="Zhang L."/>
            <person name="Liao Z."/>
            <person name="Wang S."/>
            <person name="Yan T."/>
            <person name="Shi P."/>
            <person name="Liu M."/>
            <person name="Fu X."/>
            <person name="Pan Q."/>
            <person name="Wang Y."/>
            <person name="Lv Z."/>
            <person name="Lu X."/>
            <person name="Zhang F."/>
            <person name="Jiang W."/>
            <person name="Ma Y."/>
            <person name="Chen M."/>
            <person name="Hao X."/>
            <person name="Li L."/>
            <person name="Tang Y."/>
            <person name="Lv G."/>
            <person name="Zhou Y."/>
            <person name="Sun X."/>
            <person name="Brodelius P.E."/>
            <person name="Rose J.K.C."/>
            <person name="Tang K."/>
        </authorList>
    </citation>
    <scope>NUCLEOTIDE SEQUENCE [LARGE SCALE GENOMIC DNA]</scope>
    <source>
        <strain evidence="3">cv. Huhao1</strain>
        <tissue evidence="2">Leaf</tissue>
    </source>
</reference>
<dbReference type="InterPro" id="IPR001245">
    <property type="entry name" value="Ser-Thr/Tyr_kinase_cat_dom"/>
</dbReference>
<dbReference type="InterPro" id="IPR011009">
    <property type="entry name" value="Kinase-like_dom_sf"/>
</dbReference>
<accession>A0A2U1LE28</accession>
<evidence type="ECO:0000259" key="1">
    <source>
        <dbReference type="PROSITE" id="PS50011"/>
    </source>
</evidence>
<dbReference type="PANTHER" id="PTHR27003">
    <property type="entry name" value="OS07G0166700 PROTEIN"/>
    <property type="match status" value="1"/>
</dbReference>
<dbReference type="Gene3D" id="1.10.510.10">
    <property type="entry name" value="Transferase(Phosphotransferase) domain 1"/>
    <property type="match status" value="1"/>
</dbReference>
<organism evidence="2 3">
    <name type="scientific">Artemisia annua</name>
    <name type="common">Sweet wormwood</name>
    <dbReference type="NCBI Taxonomy" id="35608"/>
    <lineage>
        <taxon>Eukaryota</taxon>
        <taxon>Viridiplantae</taxon>
        <taxon>Streptophyta</taxon>
        <taxon>Embryophyta</taxon>
        <taxon>Tracheophyta</taxon>
        <taxon>Spermatophyta</taxon>
        <taxon>Magnoliopsida</taxon>
        <taxon>eudicotyledons</taxon>
        <taxon>Gunneridae</taxon>
        <taxon>Pentapetalae</taxon>
        <taxon>asterids</taxon>
        <taxon>campanulids</taxon>
        <taxon>Asterales</taxon>
        <taxon>Asteraceae</taxon>
        <taxon>Asteroideae</taxon>
        <taxon>Anthemideae</taxon>
        <taxon>Artemisiinae</taxon>
        <taxon>Artemisia</taxon>
    </lineage>
</organism>
<dbReference type="PROSITE" id="PS50011">
    <property type="entry name" value="PROTEIN_KINASE_DOM"/>
    <property type="match status" value="1"/>
</dbReference>
<dbReference type="SUPFAM" id="SSF56112">
    <property type="entry name" value="Protein kinase-like (PK-like)"/>
    <property type="match status" value="1"/>
</dbReference>
<sequence>MSSSESNLEKFLIPLEEIKRATNDFSHEIKIGGVSTEIVYPRSKYYRGTLSERWQNRTAAIKRRAQHTAITNKEFYNEINFASRFNHENIISFIGYCHEGDEMIIVTEYAINGSLEDHLLDPEKLLSLTWPQHLKICIGAAKGLYYLHSVLGEGYSVIHGNFKSRNIWLDENLEAKLCSFYFSREVGVYQKNSLKVGMVNSLYIDPIYMESCFVRPEADAYSFGVVLFELLIGMLANHRKTIGDDKPQNMKILVRRYYEDGLDNLIDPCIRDHIDRRSLRTIREIAYKCISLNLKDRPSMDRIIKRIREALDIHVSNFFYLYLIRVIC</sequence>
<dbReference type="Gene3D" id="3.30.200.20">
    <property type="entry name" value="Phosphorylase Kinase, domain 1"/>
    <property type="match status" value="1"/>
</dbReference>
<evidence type="ECO:0000313" key="3">
    <source>
        <dbReference type="Proteomes" id="UP000245207"/>
    </source>
</evidence>